<organism evidence="2 3">
    <name type="scientific">Penicillium diatomitis</name>
    <dbReference type="NCBI Taxonomy" id="2819901"/>
    <lineage>
        <taxon>Eukaryota</taxon>
        <taxon>Fungi</taxon>
        <taxon>Dikarya</taxon>
        <taxon>Ascomycota</taxon>
        <taxon>Pezizomycotina</taxon>
        <taxon>Eurotiomycetes</taxon>
        <taxon>Eurotiomycetidae</taxon>
        <taxon>Eurotiales</taxon>
        <taxon>Aspergillaceae</taxon>
        <taxon>Penicillium</taxon>
    </lineage>
</organism>
<name>A0A9X0BNK1_9EURO</name>
<keyword evidence="3" id="KW-1185">Reference proteome</keyword>
<feature type="compositionally biased region" description="Low complexity" evidence="1">
    <location>
        <begin position="9"/>
        <end position="23"/>
    </location>
</feature>
<dbReference type="AlphaFoldDB" id="A0A9X0BNK1"/>
<reference evidence="2" key="2">
    <citation type="journal article" date="2023" name="IMA Fungus">
        <title>Comparative genomic study of the Penicillium genus elucidates a diverse pangenome and 15 lateral gene transfer events.</title>
        <authorList>
            <person name="Petersen C."/>
            <person name="Sorensen T."/>
            <person name="Nielsen M.R."/>
            <person name="Sondergaard T.E."/>
            <person name="Sorensen J.L."/>
            <person name="Fitzpatrick D.A."/>
            <person name="Frisvad J.C."/>
            <person name="Nielsen K.L."/>
        </authorList>
    </citation>
    <scope>NUCLEOTIDE SEQUENCE</scope>
    <source>
        <strain evidence="2">IBT 30728</strain>
    </source>
</reference>
<dbReference type="RefSeq" id="XP_056787221.1">
    <property type="nucleotide sequence ID" value="XM_056937356.1"/>
</dbReference>
<evidence type="ECO:0000313" key="2">
    <source>
        <dbReference type="EMBL" id="KAJ5475468.1"/>
    </source>
</evidence>
<gene>
    <name evidence="2" type="ORF">N7539_007755</name>
</gene>
<sequence>MEDTGTMGEAGRSASASGSGSVSVDVNVDVGIEGEEYTGGDCALTGVLAPFGTRMVPLSDWH</sequence>
<dbReference type="EMBL" id="JAPWDQ010000011">
    <property type="protein sequence ID" value="KAJ5475468.1"/>
    <property type="molecule type" value="Genomic_DNA"/>
</dbReference>
<feature type="region of interest" description="Disordered" evidence="1">
    <location>
        <begin position="1"/>
        <end position="23"/>
    </location>
</feature>
<evidence type="ECO:0000313" key="3">
    <source>
        <dbReference type="Proteomes" id="UP001148312"/>
    </source>
</evidence>
<accession>A0A9X0BNK1</accession>
<proteinExistence type="predicted"/>
<dbReference type="GeneID" id="81627605"/>
<evidence type="ECO:0000256" key="1">
    <source>
        <dbReference type="SAM" id="MobiDB-lite"/>
    </source>
</evidence>
<dbReference type="Proteomes" id="UP001148312">
    <property type="component" value="Unassembled WGS sequence"/>
</dbReference>
<comment type="caution">
    <text evidence="2">The sequence shown here is derived from an EMBL/GenBank/DDBJ whole genome shotgun (WGS) entry which is preliminary data.</text>
</comment>
<reference evidence="2" key="1">
    <citation type="submission" date="2022-12" db="EMBL/GenBank/DDBJ databases">
        <authorList>
            <person name="Petersen C."/>
        </authorList>
    </citation>
    <scope>NUCLEOTIDE SEQUENCE</scope>
    <source>
        <strain evidence="2">IBT 30728</strain>
    </source>
</reference>
<protein>
    <submittedName>
        <fullName evidence="2">Uncharacterized protein</fullName>
    </submittedName>
</protein>